<keyword evidence="4" id="KW-1185">Reference proteome</keyword>
<gene>
    <name evidence="3" type="ORF">DM860_006071</name>
</gene>
<dbReference type="Gene3D" id="1.20.5.170">
    <property type="match status" value="1"/>
</dbReference>
<dbReference type="GO" id="GO:0005516">
    <property type="term" value="F:calmodulin binding"/>
    <property type="evidence" value="ECO:0007669"/>
    <property type="project" value="InterPro"/>
</dbReference>
<accession>A0A328DJU9</accession>
<protein>
    <recommendedName>
        <fullName evidence="2">Calcium-transporting P-type ATPase N-terminal autoinhibitory domain-containing protein</fullName>
    </recommendedName>
</protein>
<reference evidence="3 4" key="1">
    <citation type="submission" date="2018-06" db="EMBL/GenBank/DDBJ databases">
        <title>The Genome of Cuscuta australis (Dodder) Provides Insight into the Evolution of Plant Parasitism.</title>
        <authorList>
            <person name="Liu H."/>
        </authorList>
    </citation>
    <scope>NUCLEOTIDE SEQUENCE [LARGE SCALE GENOMIC DNA]</scope>
    <source>
        <strain evidence="4">cv. Yunnan</strain>
        <tissue evidence="3">Vines</tissue>
    </source>
</reference>
<feature type="region of interest" description="Disordered" evidence="1">
    <location>
        <begin position="111"/>
        <end position="132"/>
    </location>
</feature>
<evidence type="ECO:0000259" key="2">
    <source>
        <dbReference type="Pfam" id="PF12515"/>
    </source>
</evidence>
<sequence>MSSKPIHPLLKINPSSKCWRVMVRVIRLYKMPVYNDEKMTNSIEMISMDEHFPSAIGGLRVAVQFVILCCSRNRQQVPAKYLSEEAQRRWRNAMTLVRNRRRRFHYIPNLEKRSETKEKMPTKREDQILKSS</sequence>
<comment type="caution">
    <text evidence="3">The sequence shown here is derived from an EMBL/GenBank/DDBJ whole genome shotgun (WGS) entry which is preliminary data.</text>
</comment>
<name>A0A328DJU9_9ASTE</name>
<organism evidence="3 4">
    <name type="scientific">Cuscuta australis</name>
    <dbReference type="NCBI Taxonomy" id="267555"/>
    <lineage>
        <taxon>Eukaryota</taxon>
        <taxon>Viridiplantae</taxon>
        <taxon>Streptophyta</taxon>
        <taxon>Embryophyta</taxon>
        <taxon>Tracheophyta</taxon>
        <taxon>Spermatophyta</taxon>
        <taxon>Magnoliopsida</taxon>
        <taxon>eudicotyledons</taxon>
        <taxon>Gunneridae</taxon>
        <taxon>Pentapetalae</taxon>
        <taxon>asterids</taxon>
        <taxon>lamiids</taxon>
        <taxon>Solanales</taxon>
        <taxon>Convolvulaceae</taxon>
        <taxon>Cuscuteae</taxon>
        <taxon>Cuscuta</taxon>
        <taxon>Cuscuta subgen. Grammica</taxon>
        <taxon>Cuscuta sect. Cleistogrammica</taxon>
    </lineage>
</organism>
<dbReference type="InterPro" id="IPR024750">
    <property type="entry name" value="Ca_ATPase_N_dom"/>
</dbReference>
<feature type="domain" description="Calcium-transporting P-type ATPase N-terminal autoinhibitory" evidence="2">
    <location>
        <begin position="77"/>
        <end position="115"/>
    </location>
</feature>
<evidence type="ECO:0000313" key="3">
    <source>
        <dbReference type="EMBL" id="RAL45917.1"/>
    </source>
</evidence>
<proteinExistence type="predicted"/>
<evidence type="ECO:0000313" key="4">
    <source>
        <dbReference type="Proteomes" id="UP000249390"/>
    </source>
</evidence>
<dbReference type="AlphaFoldDB" id="A0A328DJU9"/>
<dbReference type="Proteomes" id="UP000249390">
    <property type="component" value="Unassembled WGS sequence"/>
</dbReference>
<evidence type="ECO:0000256" key="1">
    <source>
        <dbReference type="SAM" id="MobiDB-lite"/>
    </source>
</evidence>
<dbReference type="Pfam" id="PF12515">
    <property type="entry name" value="CaATP_NAI"/>
    <property type="match status" value="1"/>
</dbReference>
<dbReference type="EMBL" id="NQVE01000125">
    <property type="protein sequence ID" value="RAL45917.1"/>
    <property type="molecule type" value="Genomic_DNA"/>
</dbReference>